<dbReference type="EMBL" id="JBHSXX010000001">
    <property type="protein sequence ID" value="MFC6866672.1"/>
    <property type="molecule type" value="Genomic_DNA"/>
</dbReference>
<feature type="chain" id="PRO_5045850433" description="DUF320 domain-containing protein" evidence="2">
    <location>
        <begin position="31"/>
        <end position="78"/>
    </location>
</feature>
<feature type="region of interest" description="Disordered" evidence="1">
    <location>
        <begin position="48"/>
        <end position="78"/>
    </location>
</feature>
<evidence type="ECO:0000256" key="1">
    <source>
        <dbReference type="SAM" id="MobiDB-lite"/>
    </source>
</evidence>
<keyword evidence="4" id="KW-1185">Reference proteome</keyword>
<dbReference type="PROSITE" id="PS51318">
    <property type="entry name" value="TAT"/>
    <property type="match status" value="1"/>
</dbReference>
<protein>
    <recommendedName>
        <fullName evidence="5">DUF320 domain-containing protein</fullName>
    </recommendedName>
</protein>
<evidence type="ECO:0000256" key="2">
    <source>
        <dbReference type="SAM" id="SignalP"/>
    </source>
</evidence>
<name>A0ABW2BWN9_9PSEU</name>
<evidence type="ECO:0000313" key="4">
    <source>
        <dbReference type="Proteomes" id="UP001596337"/>
    </source>
</evidence>
<keyword evidence="2" id="KW-0732">Signal</keyword>
<reference evidence="4" key="1">
    <citation type="journal article" date="2019" name="Int. J. Syst. Evol. Microbiol.">
        <title>The Global Catalogue of Microorganisms (GCM) 10K type strain sequencing project: providing services to taxonomists for standard genome sequencing and annotation.</title>
        <authorList>
            <consortium name="The Broad Institute Genomics Platform"/>
            <consortium name="The Broad Institute Genome Sequencing Center for Infectious Disease"/>
            <person name="Wu L."/>
            <person name="Ma J."/>
        </authorList>
    </citation>
    <scope>NUCLEOTIDE SEQUENCE [LARGE SCALE GENOMIC DNA]</scope>
    <source>
        <strain evidence="4">KCTC 32255</strain>
    </source>
</reference>
<feature type="signal peptide" evidence="2">
    <location>
        <begin position="1"/>
        <end position="30"/>
    </location>
</feature>
<gene>
    <name evidence="3" type="ORF">ACFQGD_05885</name>
</gene>
<dbReference type="Proteomes" id="UP001596337">
    <property type="component" value="Unassembled WGS sequence"/>
</dbReference>
<evidence type="ECO:0008006" key="5">
    <source>
        <dbReference type="Google" id="ProtNLM"/>
    </source>
</evidence>
<accession>A0ABW2BWN9</accession>
<dbReference type="InterPro" id="IPR006311">
    <property type="entry name" value="TAT_signal"/>
</dbReference>
<proteinExistence type="predicted"/>
<comment type="caution">
    <text evidence="3">The sequence shown here is derived from an EMBL/GenBank/DDBJ whole genome shotgun (WGS) entry which is preliminary data.</text>
</comment>
<evidence type="ECO:0000313" key="3">
    <source>
        <dbReference type="EMBL" id="MFC6866672.1"/>
    </source>
</evidence>
<sequence length="78" mass="7716">MSHTRRKSYAAVAALAAAGGLLFGASPAAAHGGSVTPPSEQQDCRNLALHDKGEGENAQEGTNTAGENGAAVEGGHCD</sequence>
<dbReference type="RefSeq" id="WP_345396050.1">
    <property type="nucleotide sequence ID" value="NZ_BAABLA010000024.1"/>
</dbReference>
<organism evidence="3 4">
    <name type="scientific">Haloechinothrix salitolerans</name>
    <dbReference type="NCBI Taxonomy" id="926830"/>
    <lineage>
        <taxon>Bacteria</taxon>
        <taxon>Bacillati</taxon>
        <taxon>Actinomycetota</taxon>
        <taxon>Actinomycetes</taxon>
        <taxon>Pseudonocardiales</taxon>
        <taxon>Pseudonocardiaceae</taxon>
        <taxon>Haloechinothrix</taxon>
    </lineage>
</organism>